<sequence length="325" mass="36060">MRHAKVIRTLLLSFLLPVIVDLASANEINRLILVPAMKLVGSSYVMGATGPDKFDCSGFVTYLYKPYLENLPRVSRDMARLGRTVQRQSLLPGDLVFFATGSSAGQVTHVAVYLGQGSLIHAISNGPNRGVAITSLGSRYWNNHYYTSRRVLDDRFYRETGGSQSETAAAQVVERDYAKGAYRGNLNQGEPEGEGLIHLSNGDSYRGDFHGGFPDGKGEYLWKNGDRYQGAFQAGTFHGEGTILFHDGSTLSALWNRGRIVSITRSIGEGSAARIRPGTLCKSYYQVEDSPWDSFNGVVEGDFALWRQNDKDQFEKWKRENQPGR</sequence>
<dbReference type="PANTHER" id="PTHR47053:SF1">
    <property type="entry name" value="MUREIN DD-ENDOPEPTIDASE MEPH-RELATED"/>
    <property type="match status" value="1"/>
</dbReference>
<keyword evidence="8" id="KW-1185">Reference proteome</keyword>
<dbReference type="GO" id="GO:0008234">
    <property type="term" value="F:cysteine-type peptidase activity"/>
    <property type="evidence" value="ECO:0007669"/>
    <property type="project" value="UniProtKB-KW"/>
</dbReference>
<dbReference type="SMART" id="SM00698">
    <property type="entry name" value="MORN"/>
    <property type="match status" value="3"/>
</dbReference>
<dbReference type="HOGENOM" id="CLU_855030_0_0_12"/>
<dbReference type="InterPro" id="IPR051202">
    <property type="entry name" value="Peptidase_C40"/>
</dbReference>
<gene>
    <name evidence="7" type="ordered locus">Spirs_2763</name>
</gene>
<evidence type="ECO:0000256" key="1">
    <source>
        <dbReference type="ARBA" id="ARBA00007074"/>
    </source>
</evidence>
<accession>E1R8W0</accession>
<dbReference type="InterPro" id="IPR003409">
    <property type="entry name" value="MORN"/>
</dbReference>
<dbReference type="SUPFAM" id="SSF82185">
    <property type="entry name" value="Histone H3 K4-specific methyltransferase SET7/9 N-terminal domain"/>
    <property type="match status" value="1"/>
</dbReference>
<dbReference type="PROSITE" id="PS51935">
    <property type="entry name" value="NLPC_P60"/>
    <property type="match status" value="1"/>
</dbReference>
<dbReference type="STRING" id="573413.Spirs_2763"/>
<comment type="similarity">
    <text evidence="1">Belongs to the peptidase C40 family.</text>
</comment>
<dbReference type="SUPFAM" id="SSF54001">
    <property type="entry name" value="Cysteine proteinases"/>
    <property type="match status" value="1"/>
</dbReference>
<dbReference type="eggNOG" id="COG0791">
    <property type="taxonomic scope" value="Bacteria"/>
</dbReference>
<keyword evidence="4" id="KW-0378">Hydrolase</keyword>
<reference evidence="7 8" key="1">
    <citation type="journal article" date="2010" name="Stand. Genomic Sci.">
        <title>Complete genome sequence of Spirochaeta smaragdinae type strain (SEBR 4228).</title>
        <authorList>
            <person name="Mavromatis K."/>
            <person name="Yasawong M."/>
            <person name="Chertkov O."/>
            <person name="Lapidus A."/>
            <person name="Lucas S."/>
            <person name="Nolan M."/>
            <person name="Del Rio T.G."/>
            <person name="Tice H."/>
            <person name="Cheng J.F."/>
            <person name="Pitluck S."/>
            <person name="Liolios K."/>
            <person name="Ivanova N."/>
            <person name="Tapia R."/>
            <person name="Han C."/>
            <person name="Bruce D."/>
            <person name="Goodwin L."/>
            <person name="Pati A."/>
            <person name="Chen A."/>
            <person name="Palaniappan K."/>
            <person name="Land M."/>
            <person name="Hauser L."/>
            <person name="Chang Y.J."/>
            <person name="Jeffries C.D."/>
            <person name="Detter J.C."/>
            <person name="Rohde M."/>
            <person name="Brambilla E."/>
            <person name="Spring S."/>
            <person name="Goker M."/>
            <person name="Sikorski J."/>
            <person name="Woyke T."/>
            <person name="Bristow J."/>
            <person name="Eisen J.A."/>
            <person name="Markowitz V."/>
            <person name="Hugenholtz P."/>
            <person name="Klenk H.P."/>
            <person name="Kyrpides N.C."/>
        </authorList>
    </citation>
    <scope>NUCLEOTIDE SEQUENCE [LARGE SCALE GENOMIC DNA]</scope>
    <source>
        <strain evidence="8">DSM 11293 / JCM 15392 / SEBR 4228</strain>
    </source>
</reference>
<keyword evidence="5" id="KW-0788">Thiol protease</keyword>
<evidence type="ECO:0000256" key="4">
    <source>
        <dbReference type="ARBA" id="ARBA00022801"/>
    </source>
</evidence>
<dbReference type="OrthoDB" id="9813368at2"/>
<proteinExistence type="inferred from homology"/>
<name>E1R8W0_SEDSS</name>
<dbReference type="Gene3D" id="2.20.110.10">
    <property type="entry name" value="Histone H3 K4-specific methyltransferase SET7/9 N-terminal domain"/>
    <property type="match status" value="1"/>
</dbReference>
<dbReference type="eggNOG" id="COG4642">
    <property type="taxonomic scope" value="Bacteria"/>
</dbReference>
<dbReference type="RefSeq" id="WP_013255328.1">
    <property type="nucleotide sequence ID" value="NC_014364.1"/>
</dbReference>
<feature type="domain" description="NlpC/P60" evidence="6">
    <location>
        <begin position="26"/>
        <end position="152"/>
    </location>
</feature>
<dbReference type="Pfam" id="PF00877">
    <property type="entry name" value="NLPC_P60"/>
    <property type="match status" value="1"/>
</dbReference>
<dbReference type="InterPro" id="IPR000064">
    <property type="entry name" value="NLP_P60_dom"/>
</dbReference>
<dbReference type="Proteomes" id="UP000002318">
    <property type="component" value="Chromosome"/>
</dbReference>
<keyword evidence="3" id="KW-0677">Repeat</keyword>
<dbReference type="GO" id="GO:0006508">
    <property type="term" value="P:proteolysis"/>
    <property type="evidence" value="ECO:0007669"/>
    <property type="project" value="UniProtKB-KW"/>
</dbReference>
<dbReference type="Gene3D" id="3.90.1720.10">
    <property type="entry name" value="endopeptidase domain like (from Nostoc punctiforme)"/>
    <property type="match status" value="1"/>
</dbReference>
<protein>
    <submittedName>
        <fullName evidence="7">NLP/P60 protein</fullName>
    </submittedName>
</protein>
<evidence type="ECO:0000259" key="6">
    <source>
        <dbReference type="PROSITE" id="PS51935"/>
    </source>
</evidence>
<dbReference type="PANTHER" id="PTHR47053">
    <property type="entry name" value="MUREIN DD-ENDOPEPTIDASE MEPH-RELATED"/>
    <property type="match status" value="1"/>
</dbReference>
<evidence type="ECO:0000256" key="5">
    <source>
        <dbReference type="ARBA" id="ARBA00022807"/>
    </source>
</evidence>
<dbReference type="AlphaFoldDB" id="E1R8W0"/>
<dbReference type="Pfam" id="PF02493">
    <property type="entry name" value="MORN"/>
    <property type="match status" value="3"/>
</dbReference>
<evidence type="ECO:0000256" key="2">
    <source>
        <dbReference type="ARBA" id="ARBA00022670"/>
    </source>
</evidence>
<organism evidence="7 8">
    <name type="scientific">Sediminispirochaeta smaragdinae (strain DSM 11293 / JCM 15392 / SEBR 4228)</name>
    <name type="common">Spirochaeta smaragdinae</name>
    <dbReference type="NCBI Taxonomy" id="573413"/>
    <lineage>
        <taxon>Bacteria</taxon>
        <taxon>Pseudomonadati</taxon>
        <taxon>Spirochaetota</taxon>
        <taxon>Spirochaetia</taxon>
        <taxon>Spirochaetales</taxon>
        <taxon>Spirochaetaceae</taxon>
        <taxon>Sediminispirochaeta</taxon>
    </lineage>
</organism>
<dbReference type="KEGG" id="ssm:Spirs_2763"/>
<dbReference type="InterPro" id="IPR038765">
    <property type="entry name" value="Papain-like_cys_pep_sf"/>
</dbReference>
<keyword evidence="2" id="KW-0645">Protease</keyword>
<evidence type="ECO:0000256" key="3">
    <source>
        <dbReference type="ARBA" id="ARBA00022737"/>
    </source>
</evidence>
<evidence type="ECO:0000313" key="7">
    <source>
        <dbReference type="EMBL" id="ADK81867.1"/>
    </source>
</evidence>
<evidence type="ECO:0000313" key="8">
    <source>
        <dbReference type="Proteomes" id="UP000002318"/>
    </source>
</evidence>
<dbReference type="EMBL" id="CP002116">
    <property type="protein sequence ID" value="ADK81867.1"/>
    <property type="molecule type" value="Genomic_DNA"/>
</dbReference>